<dbReference type="PANTHER" id="PTHR33755:SF9">
    <property type="entry name" value="TOXIN PARE1"/>
    <property type="match status" value="1"/>
</dbReference>
<comment type="similarity">
    <text evidence="1 3">Belongs to the RelE toxin family.</text>
</comment>
<evidence type="ECO:0000313" key="4">
    <source>
        <dbReference type="EMBL" id="GCE85223.1"/>
    </source>
</evidence>
<dbReference type="AlphaFoldDB" id="A0A4P5NUA9"/>
<protein>
    <recommendedName>
        <fullName evidence="3">Toxin</fullName>
    </recommendedName>
</protein>
<dbReference type="PANTHER" id="PTHR33755">
    <property type="entry name" value="TOXIN PARE1-RELATED"/>
    <property type="match status" value="1"/>
</dbReference>
<organism evidence="4 5">
    <name type="scientific">Komagataeibacter diospyri</name>
    <dbReference type="NCBI Taxonomy" id="1932662"/>
    <lineage>
        <taxon>Bacteria</taxon>
        <taxon>Pseudomonadati</taxon>
        <taxon>Pseudomonadota</taxon>
        <taxon>Alphaproteobacteria</taxon>
        <taxon>Acetobacterales</taxon>
        <taxon>Acetobacteraceae</taxon>
        <taxon>Komagataeibacter</taxon>
    </lineage>
</organism>
<keyword evidence="2" id="KW-1277">Toxin-antitoxin system</keyword>
<dbReference type="InterPro" id="IPR007712">
    <property type="entry name" value="RelE/ParE_toxin"/>
</dbReference>
<dbReference type="EMBL" id="BDLU01000075">
    <property type="protein sequence ID" value="GCE85223.1"/>
    <property type="molecule type" value="Genomic_DNA"/>
</dbReference>
<dbReference type="InterPro" id="IPR028344">
    <property type="entry name" value="ParE1/4"/>
</dbReference>
<evidence type="ECO:0000256" key="1">
    <source>
        <dbReference type="ARBA" id="ARBA00006226"/>
    </source>
</evidence>
<keyword evidence="5" id="KW-1185">Reference proteome</keyword>
<gene>
    <name evidence="4" type="ORF">MSKU9_3364</name>
</gene>
<dbReference type="Proteomes" id="UP000315095">
    <property type="component" value="Unassembled WGS sequence"/>
</dbReference>
<evidence type="ECO:0000256" key="2">
    <source>
        <dbReference type="ARBA" id="ARBA00022649"/>
    </source>
</evidence>
<accession>A0A4P5NUA9</accession>
<dbReference type="OrthoDB" id="7173315at2"/>
<proteinExistence type="inferred from homology"/>
<evidence type="ECO:0000313" key="5">
    <source>
        <dbReference type="Proteomes" id="UP000315095"/>
    </source>
</evidence>
<reference evidence="5" key="1">
    <citation type="submission" date="2017-01" db="EMBL/GenBank/DDBJ databases">
        <title>Komagataeibacter sp. MSKU9 whole genome sequencing project.</title>
        <authorList>
            <person name="Matsutani M."/>
            <person name="Naloka K."/>
            <person name="Theeragool G."/>
            <person name="Yakushi T."/>
            <person name="Matsushita K."/>
        </authorList>
    </citation>
    <scope>NUCLEOTIDE SEQUENCE [LARGE SCALE GENOMIC DNA]</scope>
    <source>
        <strain evidence="5">MSKU9</strain>
    </source>
</reference>
<dbReference type="RefSeq" id="WP_141262556.1">
    <property type="nucleotide sequence ID" value="NZ_BDLU01000075.1"/>
</dbReference>
<comment type="caution">
    <text evidence="4">The sequence shown here is derived from an EMBL/GenBank/DDBJ whole genome shotgun (WGS) entry which is preliminary data.</text>
</comment>
<name>A0A4P5NUA9_9PROT</name>
<dbReference type="InterPro" id="IPR035093">
    <property type="entry name" value="RelE/ParE_toxin_dom_sf"/>
</dbReference>
<dbReference type="InterPro" id="IPR051803">
    <property type="entry name" value="TA_system_RelE-like_toxin"/>
</dbReference>
<dbReference type="PIRSF" id="PIRSF029218">
    <property type="entry name" value="ParE"/>
    <property type="match status" value="1"/>
</dbReference>
<evidence type="ECO:0000256" key="3">
    <source>
        <dbReference type="PIRNR" id="PIRNR029218"/>
    </source>
</evidence>
<sequence length="96" mass="11085">MPSYTLSGEADSDIQAIIALSIRNWGWTRAERYILDLHAAFETLATYPDMGADVGDLRPGYFRFVHDSHAVFYRKADEGIFVVRVLHQRQEPKHYL</sequence>
<dbReference type="Gene3D" id="3.30.2310.20">
    <property type="entry name" value="RelE-like"/>
    <property type="match status" value="1"/>
</dbReference>
<dbReference type="Pfam" id="PF05016">
    <property type="entry name" value="ParE_toxin"/>
    <property type="match status" value="1"/>
</dbReference>